<dbReference type="GO" id="GO:0016702">
    <property type="term" value="F:oxidoreductase activity, acting on single donors with incorporation of molecular oxygen, incorporation of two atoms of oxygen"/>
    <property type="evidence" value="ECO:0007669"/>
    <property type="project" value="UniProtKB-ARBA"/>
</dbReference>
<dbReference type="CDD" id="cd07363">
    <property type="entry name" value="45_DOPA_Dioxygenase"/>
    <property type="match status" value="1"/>
</dbReference>
<dbReference type="InterPro" id="IPR014436">
    <property type="entry name" value="Extradiol_dOase_DODA"/>
</dbReference>
<dbReference type="PIRSF" id="PIRSF006157">
    <property type="entry name" value="Doxgns_DODA"/>
    <property type="match status" value="1"/>
</dbReference>
<dbReference type="AlphaFoldDB" id="A0A2W4XY51"/>
<keyword evidence="5" id="KW-0560">Oxidoreductase</keyword>
<evidence type="ECO:0000256" key="1">
    <source>
        <dbReference type="ARBA" id="ARBA00001947"/>
    </source>
</evidence>
<evidence type="ECO:0000256" key="5">
    <source>
        <dbReference type="ARBA" id="ARBA00023002"/>
    </source>
</evidence>
<reference evidence="7 8" key="2">
    <citation type="submission" date="2018-06" db="EMBL/GenBank/DDBJ databases">
        <title>Metagenomic assembly of (sub)arctic Cyanobacteria and their associated microbiome from non-axenic cultures.</title>
        <authorList>
            <person name="Baurain D."/>
        </authorList>
    </citation>
    <scope>NUCLEOTIDE SEQUENCE [LARGE SCALE GENOMIC DNA]</scope>
    <source>
        <strain evidence="7">ULC066bin1</strain>
    </source>
</reference>
<keyword evidence="4" id="KW-0862">Zinc</keyword>
<evidence type="ECO:0000256" key="3">
    <source>
        <dbReference type="ARBA" id="ARBA00022723"/>
    </source>
</evidence>
<evidence type="ECO:0000259" key="6">
    <source>
        <dbReference type="Pfam" id="PF02900"/>
    </source>
</evidence>
<evidence type="ECO:0000313" key="8">
    <source>
        <dbReference type="Proteomes" id="UP000249467"/>
    </source>
</evidence>
<dbReference type="GO" id="GO:0008198">
    <property type="term" value="F:ferrous iron binding"/>
    <property type="evidence" value="ECO:0007669"/>
    <property type="project" value="InterPro"/>
</dbReference>
<organism evidence="7 8">
    <name type="scientific">Pseudanabaena frigida</name>
    <dbReference type="NCBI Taxonomy" id="945775"/>
    <lineage>
        <taxon>Bacteria</taxon>
        <taxon>Bacillati</taxon>
        <taxon>Cyanobacteriota</taxon>
        <taxon>Cyanophyceae</taxon>
        <taxon>Pseudanabaenales</taxon>
        <taxon>Pseudanabaenaceae</taxon>
        <taxon>Pseudanabaena</taxon>
    </lineage>
</organism>
<comment type="caution">
    <text evidence="7">The sequence shown here is derived from an EMBL/GenBank/DDBJ whole genome shotgun (WGS) entry which is preliminary data.</text>
</comment>
<reference evidence="7 8" key="1">
    <citation type="submission" date="2018-04" db="EMBL/GenBank/DDBJ databases">
        <authorList>
            <person name="Go L.Y."/>
            <person name="Mitchell J.A."/>
        </authorList>
    </citation>
    <scope>NUCLEOTIDE SEQUENCE [LARGE SCALE GENOMIC DNA]</scope>
    <source>
        <strain evidence="7">ULC066bin1</strain>
    </source>
</reference>
<sequence>MDTLPTIFLSHGAPDLAIRDGAATKFLRSIRQQFPKPKAIVVISAHWNAASPTVSAAKQPRTIYDFSGFPEKLYQLSYPALGAPELSDRVVSLLNNAGIPSHTHPSRGFDHGAWTPLILAYPEADIPVTQLSIQYDRDPLHHWKIGQALEPLRHEGVLIIGSGSATHNLYAFNADYDAPPPDWVTQFDEWLAATIEKGKWDDLLQYRKLAPHAKENHPTEEHLLPLFVALGAAGSAVKGIQLHSSYTYGAFSMAAYSFA</sequence>
<proteinExistence type="inferred from homology"/>
<dbReference type="GO" id="GO:0008270">
    <property type="term" value="F:zinc ion binding"/>
    <property type="evidence" value="ECO:0007669"/>
    <property type="project" value="InterPro"/>
</dbReference>
<dbReference type="PANTHER" id="PTHR30096">
    <property type="entry name" value="4,5-DOPA DIOXYGENASE EXTRADIOL-LIKE PROTEIN"/>
    <property type="match status" value="1"/>
</dbReference>
<name>A0A2W4XY51_9CYAN</name>
<dbReference type="Proteomes" id="UP000249467">
    <property type="component" value="Unassembled WGS sequence"/>
</dbReference>
<dbReference type="Pfam" id="PF02900">
    <property type="entry name" value="LigB"/>
    <property type="match status" value="1"/>
</dbReference>
<gene>
    <name evidence="7" type="ORF">DCF19_13710</name>
</gene>
<dbReference type="EMBL" id="QBML01000017">
    <property type="protein sequence ID" value="PZO39635.1"/>
    <property type="molecule type" value="Genomic_DNA"/>
</dbReference>
<evidence type="ECO:0000256" key="2">
    <source>
        <dbReference type="ARBA" id="ARBA00007581"/>
    </source>
</evidence>
<dbReference type="Gene3D" id="3.40.830.10">
    <property type="entry name" value="LigB-like"/>
    <property type="match status" value="1"/>
</dbReference>
<comment type="similarity">
    <text evidence="2">Belongs to the DODA-type extradiol aromatic ring-opening dioxygenase family.</text>
</comment>
<keyword evidence="3" id="KW-0479">Metal-binding</keyword>
<accession>A0A2W4XY51</accession>
<comment type="cofactor">
    <cofactor evidence="1">
        <name>Zn(2+)</name>
        <dbReference type="ChEBI" id="CHEBI:29105"/>
    </cofactor>
</comment>
<protein>
    <submittedName>
        <fullName evidence="7">Dioxygenase</fullName>
    </submittedName>
</protein>
<feature type="domain" description="Extradiol ring-cleavage dioxygenase class III enzyme subunit B" evidence="6">
    <location>
        <begin position="22"/>
        <end position="252"/>
    </location>
</feature>
<evidence type="ECO:0000256" key="4">
    <source>
        <dbReference type="ARBA" id="ARBA00022833"/>
    </source>
</evidence>
<evidence type="ECO:0000313" key="7">
    <source>
        <dbReference type="EMBL" id="PZO39635.1"/>
    </source>
</evidence>
<dbReference type="InterPro" id="IPR004183">
    <property type="entry name" value="Xdiol_dOase_suB"/>
</dbReference>
<dbReference type="SUPFAM" id="SSF53213">
    <property type="entry name" value="LigB-like"/>
    <property type="match status" value="1"/>
</dbReference>
<dbReference type="PANTHER" id="PTHR30096:SF0">
    <property type="entry name" value="4,5-DOPA DIOXYGENASE EXTRADIOL-LIKE PROTEIN"/>
    <property type="match status" value="1"/>
</dbReference>
<keyword evidence="7" id="KW-0223">Dioxygenase</keyword>